<proteinExistence type="predicted"/>
<organism evidence="1 2">
    <name type="scientific">Populus alba</name>
    <name type="common">White poplar</name>
    <dbReference type="NCBI Taxonomy" id="43335"/>
    <lineage>
        <taxon>Eukaryota</taxon>
        <taxon>Viridiplantae</taxon>
        <taxon>Streptophyta</taxon>
        <taxon>Embryophyta</taxon>
        <taxon>Tracheophyta</taxon>
        <taxon>Spermatophyta</taxon>
        <taxon>Magnoliopsida</taxon>
        <taxon>eudicotyledons</taxon>
        <taxon>Gunneridae</taxon>
        <taxon>Pentapetalae</taxon>
        <taxon>rosids</taxon>
        <taxon>fabids</taxon>
        <taxon>Malpighiales</taxon>
        <taxon>Salicaceae</taxon>
        <taxon>Saliceae</taxon>
        <taxon>Populus</taxon>
    </lineage>
</organism>
<keyword evidence="2" id="KW-1185">Reference proteome</keyword>
<accession>A0ACC4APF6</accession>
<name>A0ACC4APF6_POPAL</name>
<dbReference type="Proteomes" id="UP000309997">
    <property type="component" value="Unassembled WGS sequence"/>
</dbReference>
<evidence type="ECO:0000313" key="1">
    <source>
        <dbReference type="EMBL" id="KAL3568112.1"/>
    </source>
</evidence>
<dbReference type="EMBL" id="RCHU02000017">
    <property type="protein sequence ID" value="KAL3568112.1"/>
    <property type="molecule type" value="Genomic_DNA"/>
</dbReference>
<gene>
    <name evidence="1" type="ORF">D5086_030763</name>
</gene>
<comment type="caution">
    <text evidence="1">The sequence shown here is derived from an EMBL/GenBank/DDBJ whole genome shotgun (WGS) entry which is preliminary data.</text>
</comment>
<reference evidence="1 2" key="1">
    <citation type="journal article" date="2024" name="Plant Biotechnol. J.">
        <title>Genome and CRISPR/Cas9 system of a widespread forest tree (Populus alba) in the world.</title>
        <authorList>
            <person name="Liu Y.J."/>
            <person name="Jiang P.F."/>
            <person name="Han X.M."/>
            <person name="Li X.Y."/>
            <person name="Wang H.M."/>
            <person name="Wang Y.J."/>
            <person name="Wang X.X."/>
            <person name="Zeng Q.Y."/>
        </authorList>
    </citation>
    <scope>NUCLEOTIDE SEQUENCE [LARGE SCALE GENOMIC DNA]</scope>
    <source>
        <strain evidence="2">cv. PAL-ZL1</strain>
    </source>
</reference>
<protein>
    <submittedName>
        <fullName evidence="1">Uncharacterized protein</fullName>
    </submittedName>
</protein>
<evidence type="ECO:0000313" key="2">
    <source>
        <dbReference type="Proteomes" id="UP000309997"/>
    </source>
</evidence>
<sequence length="579" mass="63158">MSSSSSSSSKSLSLTNLSLFTPLHLSFLFLHLTILVTGDPPPPPYVPLDSIALDCGSSADGVGIDRNWTADINSKVVILDQGSPSTNLKANGASTSSVPYCTARVSHSKFTYTFRVNTTGPKFVRLYFNPASYTGLNRSKASFSVTSGRYTLLSNFSGFHYTDPRGERGYAREFILSVVDEQKNLSITFTPSPHVADAYAFINGIEIYNSHTRYAAPDVLYRTAKTMGPDSTVNKKYNMTWEFPVHSTFNYLVRLHFCQFIPIILQKGDLVFKIYIANQTAERYADIISWAAGYGVPIYKDYVVMMDAGGNEGIQNLSIALHPIPSTKTVDAMLNGAEIFKLSKSDNLAGPNPATYPDSPVSNTPSATSTKPKHSRRTVAIIGAAVAGIAVFSVLFLLIFRRRVQKFKDLVSGDAASNLSPLVSSSRKSTKTHRPSLPSDLCYLFSLVEIIAATNNFDDSFIIGVGGFVRCLLENGIERPSMTDVVWGLEFALQLQESAEENVKVAQTEKEVNIETPLKGSSIDDSSDLFSTGSELVVNSRILEMATTSSSDGQSFLSNESEKMMSGAVFSEIMNPEGR</sequence>